<evidence type="ECO:0008006" key="3">
    <source>
        <dbReference type="Google" id="ProtNLM"/>
    </source>
</evidence>
<proteinExistence type="predicted"/>
<dbReference type="EMBL" id="CP029288">
    <property type="protein sequence ID" value="AWR98130.1"/>
    <property type="molecule type" value="Genomic_DNA"/>
</dbReference>
<dbReference type="InterPro" id="IPR036465">
    <property type="entry name" value="vWFA_dom_sf"/>
</dbReference>
<dbReference type="PANTHER" id="PTHR38730">
    <property type="entry name" value="SLL7028 PROTEIN"/>
    <property type="match status" value="1"/>
</dbReference>
<gene>
    <name evidence="1" type="ORF">DFR86_11680</name>
</gene>
<dbReference type="Proteomes" id="UP000248410">
    <property type="component" value="Chromosome"/>
</dbReference>
<protein>
    <recommendedName>
        <fullName evidence="3">VWA domain-containing protein</fullName>
    </recommendedName>
</protein>
<dbReference type="PANTHER" id="PTHR38730:SF1">
    <property type="entry name" value="SLL7028 PROTEIN"/>
    <property type="match status" value="1"/>
</dbReference>
<dbReference type="KEGG" id="asul:DFR86_11680"/>
<dbReference type="SUPFAM" id="SSF53300">
    <property type="entry name" value="vWA-like"/>
    <property type="match status" value="1"/>
</dbReference>
<evidence type="ECO:0000313" key="2">
    <source>
        <dbReference type="Proteomes" id="UP000248410"/>
    </source>
</evidence>
<organism evidence="1 2">
    <name type="scientific">Acidianus sulfidivorans JP7</name>
    <dbReference type="NCBI Taxonomy" id="619593"/>
    <lineage>
        <taxon>Archaea</taxon>
        <taxon>Thermoproteota</taxon>
        <taxon>Thermoprotei</taxon>
        <taxon>Sulfolobales</taxon>
        <taxon>Sulfolobaceae</taxon>
        <taxon>Acidianus</taxon>
    </lineage>
</organism>
<dbReference type="RefSeq" id="WP_110381020.1">
    <property type="nucleotide sequence ID" value="NZ_CP029288.2"/>
</dbReference>
<dbReference type="AlphaFoldDB" id="A0A2U9IQ27"/>
<sequence>MNTPRKLSEDEIKRRVKDAYDYLINKLVKDPINFLRFEFNNALSADIYIGETNYHTAYATKGKEIAPDMYQPIIVIDPEFVASHEVKEIAFAIAHEMSHIALDNFDANVASDLVINTFLEDIVGLDPGSLKDKLITPEAIERATFSYITTMEIRDLVKDYGGLDGAHYVIKDLLKRFEKVCKERSDLPLCRESTEQSGLQPSKLPAPFDSPISQQSIGSRIIEGKNTECSEEICKESKEKDSWEIIGYGSKTFEEYLHKISWTPWWRTLKEKLVSEGSGIMPEGTTYRRMNRRYVYLWVKYGIYYPGYESEEPIMRLYAIVDSSIDKYTLKYFFTALEEAMRGLNLEKIDLIAFADKAKHFEIKSYDDFLKLRNQLPTGGTVPESAFKILIDLLAKNNEPSAVVFLSDGLWEETEELASYIAHVNYNGNVVLRFYVYTVNEHPYFLTDAWERIRANPVETKFYLLPTLIADVQKFCGC</sequence>
<accession>A0A2U9IQ27</accession>
<evidence type="ECO:0000313" key="1">
    <source>
        <dbReference type="EMBL" id="AWR98130.1"/>
    </source>
</evidence>
<name>A0A2U9IQ27_9CREN</name>
<reference evidence="1 2" key="1">
    <citation type="submission" date="2018-05" db="EMBL/GenBank/DDBJ databases">
        <title>Complete Genome Sequences of Extremely Thermoacidophilic, Metal-Mobilizing Type-Strain Members of the Archaeal Family Sulfolobaceae: Acidianus brierleyi DSM-1651T, Acidianus sulfidivorans DSM-18786T, Metallosphaera hakonensis DSM-7519T, and Metallosphaera prunae DSM-10039T.</title>
        <authorList>
            <person name="Counts J.A."/>
            <person name="Kelly R.M."/>
        </authorList>
    </citation>
    <scope>NUCLEOTIDE SEQUENCE [LARGE SCALE GENOMIC DNA]</scope>
    <source>
        <strain evidence="1 2">JP7</strain>
    </source>
</reference>
<dbReference type="GeneID" id="36838639"/>
<keyword evidence="2" id="KW-1185">Reference proteome</keyword>